<dbReference type="Proteomes" id="UP001152747">
    <property type="component" value="Unassembled WGS sequence"/>
</dbReference>
<feature type="transmembrane region" description="Helical" evidence="5">
    <location>
        <begin position="6"/>
        <end position="33"/>
    </location>
</feature>
<dbReference type="InterPro" id="IPR019426">
    <property type="entry name" value="7TM_GPCR_serpentine_rcpt_Srv"/>
</dbReference>
<feature type="transmembrane region" description="Helical" evidence="5">
    <location>
        <begin position="176"/>
        <end position="201"/>
    </location>
</feature>
<evidence type="ECO:0000256" key="4">
    <source>
        <dbReference type="ARBA" id="ARBA00023136"/>
    </source>
</evidence>
<evidence type="ECO:0000259" key="6">
    <source>
        <dbReference type="PROSITE" id="PS50262"/>
    </source>
</evidence>
<dbReference type="OrthoDB" id="5835292at2759"/>
<name>A0A9P1MZP8_9PELO</name>
<evidence type="ECO:0000256" key="1">
    <source>
        <dbReference type="ARBA" id="ARBA00004141"/>
    </source>
</evidence>
<accession>A0A9P1MZP8</accession>
<dbReference type="CDD" id="cd00637">
    <property type="entry name" value="7tm_classA_rhodopsin-like"/>
    <property type="match status" value="1"/>
</dbReference>
<evidence type="ECO:0000256" key="2">
    <source>
        <dbReference type="ARBA" id="ARBA00022692"/>
    </source>
</evidence>
<evidence type="ECO:0000313" key="8">
    <source>
        <dbReference type="Proteomes" id="UP001152747"/>
    </source>
</evidence>
<keyword evidence="3 5" id="KW-1133">Transmembrane helix</keyword>
<keyword evidence="8" id="KW-1185">Reference proteome</keyword>
<protein>
    <recommendedName>
        <fullName evidence="6">G-protein coupled receptors family 1 profile domain-containing protein</fullName>
    </recommendedName>
</protein>
<evidence type="ECO:0000313" key="7">
    <source>
        <dbReference type="EMBL" id="CAI5446199.1"/>
    </source>
</evidence>
<feature type="domain" description="G-protein coupled receptors family 1 profile" evidence="6">
    <location>
        <begin position="24"/>
        <end position="272"/>
    </location>
</feature>
<dbReference type="PROSITE" id="PS50262">
    <property type="entry name" value="G_PROTEIN_RECEP_F1_2"/>
    <property type="match status" value="1"/>
</dbReference>
<evidence type="ECO:0000256" key="5">
    <source>
        <dbReference type="SAM" id="Phobius"/>
    </source>
</evidence>
<dbReference type="Gene3D" id="1.20.1070.10">
    <property type="entry name" value="Rhodopsin 7-helix transmembrane proteins"/>
    <property type="match status" value="1"/>
</dbReference>
<comment type="subcellular location">
    <subcellularLocation>
        <location evidence="1">Membrane</location>
        <topology evidence="1">Multi-pass membrane protein</topology>
    </subcellularLocation>
</comment>
<feature type="transmembrane region" description="Helical" evidence="5">
    <location>
        <begin position="87"/>
        <end position="106"/>
    </location>
</feature>
<keyword evidence="2 5" id="KW-0812">Transmembrane</keyword>
<dbReference type="PANTHER" id="PTHR31627:SF42">
    <property type="entry name" value="G_PROTEIN_RECEP_F1_2 DOMAIN-CONTAINING PROTEIN-RELATED"/>
    <property type="match status" value="1"/>
</dbReference>
<dbReference type="SUPFAM" id="SSF81321">
    <property type="entry name" value="Family A G protein-coupled receptor-like"/>
    <property type="match status" value="1"/>
</dbReference>
<reference evidence="7" key="1">
    <citation type="submission" date="2022-11" db="EMBL/GenBank/DDBJ databases">
        <authorList>
            <person name="Kikuchi T."/>
        </authorList>
    </citation>
    <scope>NUCLEOTIDE SEQUENCE</scope>
    <source>
        <strain evidence="7">PS1010</strain>
    </source>
</reference>
<dbReference type="PANTHER" id="PTHR31627">
    <property type="entry name" value="SERPENTINE RECEPTOR CLASS GAMMA-RELATED"/>
    <property type="match status" value="1"/>
</dbReference>
<dbReference type="InterPro" id="IPR017452">
    <property type="entry name" value="GPCR_Rhodpsn_7TM"/>
</dbReference>
<gene>
    <name evidence="7" type="ORF">CAMP_LOCUS8836</name>
</gene>
<organism evidence="7 8">
    <name type="scientific">Caenorhabditis angaria</name>
    <dbReference type="NCBI Taxonomy" id="860376"/>
    <lineage>
        <taxon>Eukaryota</taxon>
        <taxon>Metazoa</taxon>
        <taxon>Ecdysozoa</taxon>
        <taxon>Nematoda</taxon>
        <taxon>Chromadorea</taxon>
        <taxon>Rhabditida</taxon>
        <taxon>Rhabditina</taxon>
        <taxon>Rhabditomorpha</taxon>
        <taxon>Rhabditoidea</taxon>
        <taxon>Rhabditidae</taxon>
        <taxon>Peloderinae</taxon>
        <taxon>Caenorhabditis</taxon>
    </lineage>
</organism>
<keyword evidence="4 5" id="KW-0472">Membrane</keyword>
<feature type="transmembrane region" description="Helical" evidence="5">
    <location>
        <begin position="127"/>
        <end position="146"/>
    </location>
</feature>
<evidence type="ECO:0000256" key="3">
    <source>
        <dbReference type="ARBA" id="ARBA00022989"/>
    </source>
</evidence>
<feature type="transmembrane region" description="Helical" evidence="5">
    <location>
        <begin position="45"/>
        <end position="67"/>
    </location>
</feature>
<sequence>MIPTNIIITIEFISSIISLICLPINICFVYIIFIERHRPPYNTPFFRLCIHLSVADILMEVFVTIFFKCSVFGYCLNRPLMNTPIPIAGMQYLGHAQAIGIIFIAANRFTAVYFPIKHRQSWWTSKTTTYILLFQWIFPLFFWIPLKFLTFEEKHVDDKTHNLEDNYPRLTKQYHLIISVADGIFINLIVLILYGAIFLRVHTHVVVRKPGELALRLALSAFIIFVCYLFSGIFNLLCAFTTDANNELFYHTMWFVVNDILCNSSALVLLALNRPIRKAFVRHFRCSSKFRVSTKNNSLLQQI</sequence>
<dbReference type="EMBL" id="CANHGI010000003">
    <property type="protein sequence ID" value="CAI5446199.1"/>
    <property type="molecule type" value="Genomic_DNA"/>
</dbReference>
<dbReference type="Pfam" id="PF10323">
    <property type="entry name" value="7TM_GPCR_Srv"/>
    <property type="match status" value="1"/>
</dbReference>
<proteinExistence type="predicted"/>
<dbReference type="AlphaFoldDB" id="A0A9P1MZP8"/>
<feature type="transmembrane region" description="Helical" evidence="5">
    <location>
        <begin position="213"/>
        <end position="237"/>
    </location>
</feature>
<dbReference type="InterPro" id="IPR051119">
    <property type="entry name" value="Nematode_SR-like"/>
</dbReference>
<comment type="caution">
    <text evidence="7">The sequence shown here is derived from an EMBL/GenBank/DDBJ whole genome shotgun (WGS) entry which is preliminary data.</text>
</comment>
<dbReference type="GO" id="GO:0016020">
    <property type="term" value="C:membrane"/>
    <property type="evidence" value="ECO:0007669"/>
    <property type="project" value="UniProtKB-SubCell"/>
</dbReference>
<feature type="transmembrane region" description="Helical" evidence="5">
    <location>
        <begin position="249"/>
        <end position="272"/>
    </location>
</feature>